<accession>A8LQS3</accession>
<keyword evidence="2" id="KW-1185">Reference proteome</keyword>
<protein>
    <submittedName>
        <fullName evidence="1">Uncharacterized protein</fullName>
    </submittedName>
</protein>
<dbReference type="Proteomes" id="UP000006833">
    <property type="component" value="Chromosome"/>
</dbReference>
<evidence type="ECO:0000313" key="2">
    <source>
        <dbReference type="Proteomes" id="UP000006833"/>
    </source>
</evidence>
<dbReference type="STRING" id="398580.Dshi_0721"/>
<dbReference type="HOGENOM" id="CLU_125473_1_0_5"/>
<gene>
    <name evidence="1" type="ordered locus">Dshi_0721</name>
</gene>
<proteinExistence type="predicted"/>
<dbReference type="EMBL" id="CP000830">
    <property type="protein sequence ID" value="ABV92466.1"/>
    <property type="molecule type" value="Genomic_DNA"/>
</dbReference>
<dbReference type="RefSeq" id="WP_012177398.1">
    <property type="nucleotide sequence ID" value="NC_009952.1"/>
</dbReference>
<dbReference type="AlphaFoldDB" id="A8LQS3"/>
<organism evidence="1 2">
    <name type="scientific">Dinoroseobacter shibae (strain DSM 16493 / NCIMB 14021 / DFL 12)</name>
    <dbReference type="NCBI Taxonomy" id="398580"/>
    <lineage>
        <taxon>Bacteria</taxon>
        <taxon>Pseudomonadati</taxon>
        <taxon>Pseudomonadota</taxon>
        <taxon>Alphaproteobacteria</taxon>
        <taxon>Rhodobacterales</taxon>
        <taxon>Roseobacteraceae</taxon>
        <taxon>Dinoroseobacter</taxon>
    </lineage>
</organism>
<dbReference type="InterPro" id="IPR045467">
    <property type="entry name" value="DUF6497"/>
</dbReference>
<dbReference type="KEGG" id="dsh:Dshi_0721"/>
<reference evidence="2" key="1">
    <citation type="journal article" date="2010" name="ISME J.">
        <title>The complete genome sequence of the algal symbiont Dinoroseobacter shibae: a hitchhiker's guide to life in the sea.</title>
        <authorList>
            <person name="Wagner-Dobler I."/>
            <person name="Ballhausen B."/>
            <person name="Berger M."/>
            <person name="Brinkhoff T."/>
            <person name="Buchholz I."/>
            <person name="Bunk B."/>
            <person name="Cypionka H."/>
            <person name="Daniel R."/>
            <person name="Drepper T."/>
            <person name="Gerdts G."/>
            <person name="Hahnke S."/>
            <person name="Han C."/>
            <person name="Jahn D."/>
            <person name="Kalhoefer D."/>
            <person name="Kiss H."/>
            <person name="Klenk H.P."/>
            <person name="Kyrpides N."/>
            <person name="Liebl W."/>
            <person name="Liesegang H."/>
            <person name="Meincke L."/>
            <person name="Pati A."/>
            <person name="Petersen J."/>
            <person name="Piekarski T."/>
            <person name="Pommerenke C."/>
            <person name="Pradella S."/>
            <person name="Pukall R."/>
            <person name="Rabus R."/>
            <person name="Stackebrandt E."/>
            <person name="Thole S."/>
            <person name="Thompson L."/>
            <person name="Tielen P."/>
            <person name="Tomasch J."/>
            <person name="von Jan M."/>
            <person name="Wanphrut N."/>
            <person name="Wichels A."/>
            <person name="Zech H."/>
            <person name="Simon M."/>
        </authorList>
    </citation>
    <scope>NUCLEOTIDE SEQUENCE [LARGE SCALE GENOMIC DNA]</scope>
    <source>
        <strain evidence="2">DSM 16493 / NCIMB 14021 / DFL 12</strain>
    </source>
</reference>
<evidence type="ECO:0000313" key="1">
    <source>
        <dbReference type="EMBL" id="ABV92466.1"/>
    </source>
</evidence>
<name>A8LQS3_DINSH</name>
<dbReference type="Pfam" id="PF20107">
    <property type="entry name" value="DUF6497"/>
    <property type="match status" value="1"/>
</dbReference>
<sequence length="123" mass="13269">MIGLAPYPGPRPPAHLAGLVEDLPSGLRPIALPALVEEQAGEPVLVLRYVAPEIARARGLYDYDALAEDFLALCARDAEADGPEKVIVVLQDRAVPRGQANPDATQYVESFRRTATGCDWEGF</sequence>
<dbReference type="OrthoDB" id="7862028at2"/>